<evidence type="ECO:0000259" key="8">
    <source>
        <dbReference type="PROSITE" id="PS51667"/>
    </source>
</evidence>
<dbReference type="Pfam" id="PF08879">
    <property type="entry name" value="WRC"/>
    <property type="match status" value="1"/>
</dbReference>
<dbReference type="EMBL" id="JADCNL010000542">
    <property type="protein sequence ID" value="KAG0446825.1"/>
    <property type="molecule type" value="Genomic_DNA"/>
</dbReference>
<comment type="function">
    <text evidence="5">Transcription activator.</text>
</comment>
<keyword evidence="5" id="KW-0805">Transcription regulation</keyword>
<feature type="compositionally biased region" description="Polar residues" evidence="6">
    <location>
        <begin position="160"/>
        <end position="182"/>
    </location>
</feature>
<dbReference type="InterPro" id="IPR014978">
    <property type="entry name" value="Gln-Leu-Gln_QLQ"/>
</dbReference>
<gene>
    <name evidence="9" type="ORF">HPP92_028657</name>
</gene>
<evidence type="ECO:0000256" key="4">
    <source>
        <dbReference type="PROSITE-ProRule" id="PRU01002"/>
    </source>
</evidence>
<keyword evidence="3 4" id="KW-0539">Nucleus</keyword>
<comment type="domain">
    <text evidence="5">The QLQ domain and WRC domain may be involved in protein-protein interaction and DNA-binding, respectively.</text>
</comment>
<dbReference type="AlphaFoldDB" id="A0A835P4L8"/>
<reference evidence="9 10" key="1">
    <citation type="journal article" date="2020" name="Nat. Food">
        <title>A phased Vanilla planifolia genome enables genetic improvement of flavour and production.</title>
        <authorList>
            <person name="Hasing T."/>
            <person name="Tang H."/>
            <person name="Brym M."/>
            <person name="Khazi F."/>
            <person name="Huang T."/>
            <person name="Chambers A.H."/>
        </authorList>
    </citation>
    <scope>NUCLEOTIDE SEQUENCE [LARGE SCALE GENOMIC DNA]</scope>
    <source>
        <tissue evidence="9">Leaf</tissue>
    </source>
</reference>
<dbReference type="GO" id="GO:0005634">
    <property type="term" value="C:nucleus"/>
    <property type="evidence" value="ECO:0007669"/>
    <property type="project" value="UniProtKB-SubCell"/>
</dbReference>
<evidence type="ECO:0000259" key="7">
    <source>
        <dbReference type="PROSITE" id="PS51666"/>
    </source>
</evidence>
<dbReference type="InterPro" id="IPR014977">
    <property type="entry name" value="WRC_dom"/>
</dbReference>
<accession>A0A835P4L8</accession>
<dbReference type="Pfam" id="PF08880">
    <property type="entry name" value="QLQ"/>
    <property type="match status" value="1"/>
</dbReference>
<dbReference type="PROSITE" id="PS51666">
    <property type="entry name" value="QLQ"/>
    <property type="match status" value="1"/>
</dbReference>
<proteinExistence type="inferred from homology"/>
<keyword evidence="10" id="KW-1185">Reference proteome</keyword>
<evidence type="ECO:0000256" key="1">
    <source>
        <dbReference type="ARBA" id="ARBA00004123"/>
    </source>
</evidence>
<protein>
    <recommendedName>
        <fullName evidence="5">Growth-regulating factor</fullName>
    </recommendedName>
</protein>
<sequence>MLHLSSKDSSSLMHSCENPTKCSRAGLNCGNLNARLMGPFTAPQRMDLEQQMLIYSYICANVPIPTSLLTSLRTGFNPAMTSACSKEPFGANGVWWGYFHPGFVGSLDPEPSRCRRTDGKKWRCSRDAVPDQKYCERHINRGRHRSRKPVERHGGHCKASTPSVVSRNHAQSSPDNTSTSHSWMVDHQETTQELYSLDEPFNQLRDYSVANNSLVGPLELYYLQNQTQSHTDCSTIVWTGEGEMQCKRSQVSLSLPMSSPDFSSSTSSPAPETFSPLHMRLGLGGNPNEKNPAEEMNWKPSYWESNSIGGPLGEALTSPNEQSLLSLMNDGWAMSPPRITSSTSNAMQSAAISSVSSSSANDLMVETHTTDGFGCCFLAGANTRMSSSDLSM</sequence>
<dbReference type="GO" id="GO:0006355">
    <property type="term" value="P:regulation of DNA-templated transcription"/>
    <property type="evidence" value="ECO:0007669"/>
    <property type="project" value="InterPro"/>
</dbReference>
<keyword evidence="5" id="KW-0010">Activator</keyword>
<keyword evidence="5" id="KW-0804">Transcription</keyword>
<comment type="caution">
    <text evidence="9">The sequence shown here is derived from an EMBL/GenBank/DDBJ whole genome shotgun (WGS) entry which is preliminary data.</text>
</comment>
<comment type="similarity">
    <text evidence="2 5">Belongs to the GRF family.</text>
</comment>
<evidence type="ECO:0000256" key="6">
    <source>
        <dbReference type="SAM" id="MobiDB-lite"/>
    </source>
</evidence>
<evidence type="ECO:0000256" key="2">
    <source>
        <dbReference type="ARBA" id="ARBA00008122"/>
    </source>
</evidence>
<dbReference type="PANTHER" id="PTHR31602">
    <property type="entry name" value="GROWTH-REGULATING FACTOR 5"/>
    <property type="match status" value="1"/>
</dbReference>
<evidence type="ECO:0000256" key="3">
    <source>
        <dbReference type="ARBA" id="ARBA00023242"/>
    </source>
</evidence>
<dbReference type="Proteomes" id="UP000636800">
    <property type="component" value="Unassembled WGS sequence"/>
</dbReference>
<feature type="short sequence motif" description="Bipartite nuclear localization signal" evidence="4">
    <location>
        <begin position="141"/>
        <end position="148"/>
    </location>
</feature>
<feature type="short sequence motif" description="Bipartite nuclear localization signal" evidence="4">
    <location>
        <begin position="113"/>
        <end position="123"/>
    </location>
</feature>
<evidence type="ECO:0000313" key="9">
    <source>
        <dbReference type="EMBL" id="KAG0446825.1"/>
    </source>
</evidence>
<dbReference type="GO" id="GO:0006351">
    <property type="term" value="P:DNA-templated transcription"/>
    <property type="evidence" value="ECO:0007669"/>
    <property type="project" value="UniProtKB-UniRule"/>
</dbReference>
<feature type="domain" description="QLQ" evidence="7">
    <location>
        <begin position="39"/>
        <end position="74"/>
    </location>
</feature>
<dbReference type="PANTHER" id="PTHR31602:SF42">
    <property type="entry name" value="GROWTH-REGULATING FACTOR 2"/>
    <property type="match status" value="1"/>
</dbReference>
<name>A0A835P4L8_VANPL</name>
<dbReference type="GO" id="GO:0005524">
    <property type="term" value="F:ATP binding"/>
    <property type="evidence" value="ECO:0007669"/>
    <property type="project" value="UniProtKB-UniRule"/>
</dbReference>
<dbReference type="InterPro" id="IPR031137">
    <property type="entry name" value="GRF"/>
</dbReference>
<comment type="subcellular location">
    <subcellularLocation>
        <location evidence="1 4 5">Nucleus</location>
    </subcellularLocation>
</comment>
<organism evidence="9 10">
    <name type="scientific">Vanilla planifolia</name>
    <name type="common">Vanilla</name>
    <dbReference type="NCBI Taxonomy" id="51239"/>
    <lineage>
        <taxon>Eukaryota</taxon>
        <taxon>Viridiplantae</taxon>
        <taxon>Streptophyta</taxon>
        <taxon>Embryophyta</taxon>
        <taxon>Tracheophyta</taxon>
        <taxon>Spermatophyta</taxon>
        <taxon>Magnoliopsida</taxon>
        <taxon>Liliopsida</taxon>
        <taxon>Asparagales</taxon>
        <taxon>Orchidaceae</taxon>
        <taxon>Vanilloideae</taxon>
        <taxon>Vanilleae</taxon>
        <taxon>Vanilla</taxon>
    </lineage>
</organism>
<feature type="region of interest" description="Disordered" evidence="6">
    <location>
        <begin position="140"/>
        <end position="182"/>
    </location>
</feature>
<dbReference type="PROSITE" id="PS51667">
    <property type="entry name" value="WRC"/>
    <property type="match status" value="1"/>
</dbReference>
<evidence type="ECO:0000313" key="10">
    <source>
        <dbReference type="Proteomes" id="UP000636800"/>
    </source>
</evidence>
<evidence type="ECO:0000256" key="5">
    <source>
        <dbReference type="RuleBase" id="RU367127"/>
    </source>
</evidence>
<dbReference type="GO" id="GO:0032502">
    <property type="term" value="P:developmental process"/>
    <property type="evidence" value="ECO:0007669"/>
    <property type="project" value="InterPro"/>
</dbReference>
<feature type="domain" description="WRC" evidence="8">
    <location>
        <begin position="108"/>
        <end position="152"/>
    </location>
</feature>